<dbReference type="InParanoid" id="A0A165EAG3"/>
<protein>
    <submittedName>
        <fullName evidence="11">Cytochrome P450</fullName>
    </submittedName>
</protein>
<feature type="chain" id="PRO_5007857078" evidence="10">
    <location>
        <begin position="20"/>
        <end position="511"/>
    </location>
</feature>
<keyword evidence="5 9" id="KW-0479">Metal-binding</keyword>
<keyword evidence="8" id="KW-0503">Monooxygenase</keyword>
<dbReference type="SUPFAM" id="SSF48264">
    <property type="entry name" value="Cytochrome P450"/>
    <property type="match status" value="1"/>
</dbReference>
<keyword evidence="6" id="KW-0560">Oxidoreductase</keyword>
<dbReference type="PANTHER" id="PTHR46300">
    <property type="entry name" value="P450, PUTATIVE (EUROFUNG)-RELATED-RELATED"/>
    <property type="match status" value="1"/>
</dbReference>
<comment type="similarity">
    <text evidence="3">Belongs to the cytochrome P450 family.</text>
</comment>
<dbReference type="Pfam" id="PF00067">
    <property type="entry name" value="p450"/>
    <property type="match status" value="1"/>
</dbReference>
<evidence type="ECO:0000256" key="4">
    <source>
        <dbReference type="ARBA" id="ARBA00022617"/>
    </source>
</evidence>
<evidence type="ECO:0000256" key="5">
    <source>
        <dbReference type="ARBA" id="ARBA00022723"/>
    </source>
</evidence>
<comment type="cofactor">
    <cofactor evidence="1 9">
        <name>heme</name>
        <dbReference type="ChEBI" id="CHEBI:30413"/>
    </cofactor>
</comment>
<dbReference type="PRINTS" id="PR00385">
    <property type="entry name" value="P450"/>
</dbReference>
<dbReference type="GO" id="GO:0016705">
    <property type="term" value="F:oxidoreductase activity, acting on paired donors, with incorporation or reduction of molecular oxygen"/>
    <property type="evidence" value="ECO:0007669"/>
    <property type="project" value="InterPro"/>
</dbReference>
<dbReference type="EMBL" id="KV424014">
    <property type="protein sequence ID" value="KZT54443.1"/>
    <property type="molecule type" value="Genomic_DNA"/>
</dbReference>
<sequence>MISLVCIISVLCVLSLIWASRRTRVGYPPGPKGLPVLGNILQISGGLLFLQLAEWAKTQGPIYTVMALGSPLVVINSAKIAGDLLDRSSSATSDRPALIKACDFQTKGWLIVLLNRGERWRWMRKATHDQMNVRDVKTFQPLQEDEATALLKGLACRPDIPLVEHLHRVSASIGWRVLWGFPAIPVGGPDPSHRIDELSGPVFKASVPGASIVDIVPSLKPIITRSKFLMKESDALYEEMTAIFTRLFSSARTTKEWGTSFAAKLRDQERSAAVSSAHGAAWLTGALFLAANETTATTLRYFTLAMVLYPDRFEAARKELDSVLGGGRRPPTFSDFDDLPRVEAIVKEVLRWRPPAPLGIPHVTTEDVRCNGYAIPKGTFLVPNVWSICRDPSIYSDGDQFDPSRFLDENGRLEPGAPDTHNDYIPFGFGRRVCSGKALATNSLWICIASILWAFTLEPAKDADGTAIIPSLTDFVDTGATVQPAPFPVKVIPRFPDLLERVDASMVPINY</sequence>
<dbReference type="InterPro" id="IPR002401">
    <property type="entry name" value="Cyt_P450_E_grp-I"/>
</dbReference>
<evidence type="ECO:0000313" key="11">
    <source>
        <dbReference type="EMBL" id="KZT54443.1"/>
    </source>
</evidence>
<keyword evidence="12" id="KW-1185">Reference proteome</keyword>
<evidence type="ECO:0000256" key="7">
    <source>
        <dbReference type="ARBA" id="ARBA00023004"/>
    </source>
</evidence>
<evidence type="ECO:0000256" key="3">
    <source>
        <dbReference type="ARBA" id="ARBA00010617"/>
    </source>
</evidence>
<evidence type="ECO:0000256" key="1">
    <source>
        <dbReference type="ARBA" id="ARBA00001971"/>
    </source>
</evidence>
<evidence type="ECO:0000313" key="12">
    <source>
        <dbReference type="Proteomes" id="UP000076842"/>
    </source>
</evidence>
<dbReference type="PANTHER" id="PTHR46300:SF7">
    <property type="entry name" value="P450, PUTATIVE (EUROFUNG)-RELATED"/>
    <property type="match status" value="1"/>
</dbReference>
<proteinExistence type="inferred from homology"/>
<dbReference type="AlphaFoldDB" id="A0A165EAG3"/>
<dbReference type="CDD" id="cd11065">
    <property type="entry name" value="CYP64-like"/>
    <property type="match status" value="1"/>
</dbReference>
<feature type="binding site" description="axial binding residue" evidence="9">
    <location>
        <position position="434"/>
    </location>
    <ligand>
        <name>heme</name>
        <dbReference type="ChEBI" id="CHEBI:30413"/>
    </ligand>
    <ligandPart>
        <name>Fe</name>
        <dbReference type="ChEBI" id="CHEBI:18248"/>
    </ligandPart>
</feature>
<dbReference type="GO" id="GO:0005506">
    <property type="term" value="F:iron ion binding"/>
    <property type="evidence" value="ECO:0007669"/>
    <property type="project" value="InterPro"/>
</dbReference>
<dbReference type="InterPro" id="IPR050364">
    <property type="entry name" value="Cytochrome_P450_fung"/>
</dbReference>
<organism evidence="11 12">
    <name type="scientific">Calocera cornea HHB12733</name>
    <dbReference type="NCBI Taxonomy" id="1353952"/>
    <lineage>
        <taxon>Eukaryota</taxon>
        <taxon>Fungi</taxon>
        <taxon>Dikarya</taxon>
        <taxon>Basidiomycota</taxon>
        <taxon>Agaricomycotina</taxon>
        <taxon>Dacrymycetes</taxon>
        <taxon>Dacrymycetales</taxon>
        <taxon>Dacrymycetaceae</taxon>
        <taxon>Calocera</taxon>
    </lineage>
</organism>
<gene>
    <name evidence="11" type="ORF">CALCODRAFT_473459</name>
</gene>
<dbReference type="InterPro" id="IPR001128">
    <property type="entry name" value="Cyt_P450"/>
</dbReference>
<dbReference type="GO" id="GO:0004497">
    <property type="term" value="F:monooxygenase activity"/>
    <property type="evidence" value="ECO:0007669"/>
    <property type="project" value="UniProtKB-KW"/>
</dbReference>
<feature type="signal peptide" evidence="10">
    <location>
        <begin position="1"/>
        <end position="19"/>
    </location>
</feature>
<reference evidence="11 12" key="1">
    <citation type="journal article" date="2016" name="Mol. Biol. Evol.">
        <title>Comparative Genomics of Early-Diverging Mushroom-Forming Fungi Provides Insights into the Origins of Lignocellulose Decay Capabilities.</title>
        <authorList>
            <person name="Nagy L.G."/>
            <person name="Riley R."/>
            <person name="Tritt A."/>
            <person name="Adam C."/>
            <person name="Daum C."/>
            <person name="Floudas D."/>
            <person name="Sun H."/>
            <person name="Yadav J.S."/>
            <person name="Pangilinan J."/>
            <person name="Larsson K.H."/>
            <person name="Matsuura K."/>
            <person name="Barry K."/>
            <person name="Labutti K."/>
            <person name="Kuo R."/>
            <person name="Ohm R.A."/>
            <person name="Bhattacharya S.S."/>
            <person name="Shirouzu T."/>
            <person name="Yoshinaga Y."/>
            <person name="Martin F.M."/>
            <person name="Grigoriev I.V."/>
            <person name="Hibbett D.S."/>
        </authorList>
    </citation>
    <scope>NUCLEOTIDE SEQUENCE [LARGE SCALE GENOMIC DNA]</scope>
    <source>
        <strain evidence="11 12">HHB12733</strain>
    </source>
</reference>
<keyword evidence="10" id="KW-0732">Signal</keyword>
<dbReference type="STRING" id="1353952.A0A165EAG3"/>
<evidence type="ECO:0000256" key="2">
    <source>
        <dbReference type="ARBA" id="ARBA00005179"/>
    </source>
</evidence>
<dbReference type="OrthoDB" id="2789670at2759"/>
<dbReference type="InterPro" id="IPR036396">
    <property type="entry name" value="Cyt_P450_sf"/>
</dbReference>
<comment type="pathway">
    <text evidence="2">Secondary metabolite biosynthesis.</text>
</comment>
<evidence type="ECO:0000256" key="9">
    <source>
        <dbReference type="PIRSR" id="PIRSR602401-1"/>
    </source>
</evidence>
<dbReference type="PRINTS" id="PR00463">
    <property type="entry name" value="EP450I"/>
</dbReference>
<dbReference type="Proteomes" id="UP000076842">
    <property type="component" value="Unassembled WGS sequence"/>
</dbReference>
<evidence type="ECO:0000256" key="8">
    <source>
        <dbReference type="ARBA" id="ARBA00023033"/>
    </source>
</evidence>
<keyword evidence="4 9" id="KW-0349">Heme</keyword>
<evidence type="ECO:0000256" key="10">
    <source>
        <dbReference type="SAM" id="SignalP"/>
    </source>
</evidence>
<name>A0A165EAG3_9BASI</name>
<dbReference type="Gene3D" id="1.10.630.10">
    <property type="entry name" value="Cytochrome P450"/>
    <property type="match status" value="1"/>
</dbReference>
<dbReference type="GO" id="GO:0020037">
    <property type="term" value="F:heme binding"/>
    <property type="evidence" value="ECO:0007669"/>
    <property type="project" value="InterPro"/>
</dbReference>
<evidence type="ECO:0000256" key="6">
    <source>
        <dbReference type="ARBA" id="ARBA00023002"/>
    </source>
</evidence>
<keyword evidence="7 9" id="KW-0408">Iron</keyword>
<accession>A0A165EAG3</accession>